<keyword evidence="2" id="KW-1185">Reference proteome</keyword>
<name>A0ACC3YU22_COLTU</name>
<sequence>MARTSSREKGKNLSRREPERLLFGALCSSVHQSRPAKKPEADSSPPTSQEPLNTRHCQYSQT</sequence>
<dbReference type="EMBL" id="VUJX02000006">
    <property type="protein sequence ID" value="KAL0935381.1"/>
    <property type="molecule type" value="Genomic_DNA"/>
</dbReference>
<gene>
    <name evidence="1" type="ORF">CTRU02_209972</name>
</gene>
<comment type="caution">
    <text evidence="1">The sequence shown here is derived from an EMBL/GenBank/DDBJ whole genome shotgun (WGS) entry which is preliminary data.</text>
</comment>
<proteinExistence type="predicted"/>
<evidence type="ECO:0000313" key="2">
    <source>
        <dbReference type="Proteomes" id="UP000805649"/>
    </source>
</evidence>
<accession>A0ACC3YU22</accession>
<protein>
    <submittedName>
        <fullName evidence="1">Uncharacterized protein</fullName>
    </submittedName>
</protein>
<reference evidence="1 2" key="1">
    <citation type="journal article" date="2020" name="Phytopathology">
        <title>Genome Sequence Resources of Colletotrichum truncatum, C. plurivorum, C. musicola, and C. sojae: Four Species Pathogenic to Soybean (Glycine max).</title>
        <authorList>
            <person name="Rogerio F."/>
            <person name="Boufleur T.R."/>
            <person name="Ciampi-Guillardi M."/>
            <person name="Sukno S.A."/>
            <person name="Thon M.R."/>
            <person name="Massola Junior N.S."/>
            <person name="Baroncelli R."/>
        </authorList>
    </citation>
    <scope>NUCLEOTIDE SEQUENCE [LARGE SCALE GENOMIC DNA]</scope>
    <source>
        <strain evidence="1 2">CMES1059</strain>
    </source>
</reference>
<evidence type="ECO:0000313" key="1">
    <source>
        <dbReference type="EMBL" id="KAL0935381.1"/>
    </source>
</evidence>
<dbReference type="Proteomes" id="UP000805649">
    <property type="component" value="Unassembled WGS sequence"/>
</dbReference>
<organism evidence="1 2">
    <name type="scientific">Colletotrichum truncatum</name>
    <name type="common">Anthracnose fungus</name>
    <name type="synonym">Colletotrichum capsici</name>
    <dbReference type="NCBI Taxonomy" id="5467"/>
    <lineage>
        <taxon>Eukaryota</taxon>
        <taxon>Fungi</taxon>
        <taxon>Dikarya</taxon>
        <taxon>Ascomycota</taxon>
        <taxon>Pezizomycotina</taxon>
        <taxon>Sordariomycetes</taxon>
        <taxon>Hypocreomycetidae</taxon>
        <taxon>Glomerellales</taxon>
        <taxon>Glomerellaceae</taxon>
        <taxon>Colletotrichum</taxon>
        <taxon>Colletotrichum truncatum species complex</taxon>
    </lineage>
</organism>